<protein>
    <submittedName>
        <fullName evidence="5">Helix-turn-helix domain-containing protein</fullName>
    </submittedName>
</protein>
<dbReference type="PANTHER" id="PTHR33204:SF37">
    <property type="entry name" value="HTH-TYPE TRANSCRIPTIONAL REGULATOR YODB"/>
    <property type="match status" value="1"/>
</dbReference>
<accession>A0AAJ6MS47</accession>
<dbReference type="GO" id="GO:0003677">
    <property type="term" value="F:DNA binding"/>
    <property type="evidence" value="ECO:0007669"/>
    <property type="project" value="UniProtKB-KW"/>
</dbReference>
<evidence type="ECO:0000256" key="3">
    <source>
        <dbReference type="ARBA" id="ARBA00023163"/>
    </source>
</evidence>
<proteinExistence type="predicted"/>
<dbReference type="RefSeq" id="WP_310791283.1">
    <property type="nucleotide sequence ID" value="NZ_CP134081.1"/>
</dbReference>
<keyword evidence="1" id="KW-0805">Transcription regulation</keyword>
<evidence type="ECO:0000259" key="4">
    <source>
        <dbReference type="PROSITE" id="PS51118"/>
    </source>
</evidence>
<dbReference type="InterPro" id="IPR036388">
    <property type="entry name" value="WH-like_DNA-bd_sf"/>
</dbReference>
<dbReference type="Pfam" id="PF01638">
    <property type="entry name" value="HxlR"/>
    <property type="match status" value="1"/>
</dbReference>
<feature type="domain" description="HTH hxlR-type" evidence="4">
    <location>
        <begin position="25"/>
        <end position="123"/>
    </location>
</feature>
<dbReference type="Gene3D" id="1.10.10.10">
    <property type="entry name" value="Winged helix-like DNA-binding domain superfamily/Winged helix DNA-binding domain"/>
    <property type="match status" value="1"/>
</dbReference>
<gene>
    <name evidence="5" type="ORF">RI108_13800</name>
</gene>
<dbReference type="AlphaFoldDB" id="A0AAJ6MS47"/>
<evidence type="ECO:0000313" key="6">
    <source>
        <dbReference type="Proteomes" id="UP001258207"/>
    </source>
</evidence>
<sequence length="137" mass="15459">MNHAESDAHRFAEKLRRGEVLQADCPSREILQHMTSRWGVLVLVVLLGGTHRFSELRRKIGGVSEKMLAQTLQRLENDGLVQRLALPVVPPYVEYSLTPLGTQAAAKLETVVDWIEDNLPQIMDFKRGREAQDQNSA</sequence>
<evidence type="ECO:0000256" key="1">
    <source>
        <dbReference type="ARBA" id="ARBA00023015"/>
    </source>
</evidence>
<dbReference type="PROSITE" id="PS51118">
    <property type="entry name" value="HTH_HXLR"/>
    <property type="match status" value="1"/>
</dbReference>
<dbReference type="SUPFAM" id="SSF46785">
    <property type="entry name" value="Winged helix' DNA-binding domain"/>
    <property type="match status" value="1"/>
</dbReference>
<organism evidence="5 6">
    <name type="scientific">Pseudomonas coleopterorum</name>
    <dbReference type="NCBI Taxonomy" id="1605838"/>
    <lineage>
        <taxon>Bacteria</taxon>
        <taxon>Pseudomonadati</taxon>
        <taxon>Pseudomonadota</taxon>
        <taxon>Gammaproteobacteria</taxon>
        <taxon>Pseudomonadales</taxon>
        <taxon>Pseudomonadaceae</taxon>
        <taxon>Pseudomonas</taxon>
    </lineage>
</organism>
<keyword evidence="3" id="KW-0804">Transcription</keyword>
<dbReference type="InterPro" id="IPR002577">
    <property type="entry name" value="HTH_HxlR"/>
</dbReference>
<keyword evidence="2" id="KW-0238">DNA-binding</keyword>
<evidence type="ECO:0000313" key="5">
    <source>
        <dbReference type="EMBL" id="WNC08384.1"/>
    </source>
</evidence>
<name>A0AAJ6MS47_9PSED</name>
<evidence type="ECO:0000256" key="2">
    <source>
        <dbReference type="ARBA" id="ARBA00023125"/>
    </source>
</evidence>
<dbReference type="EMBL" id="CP134081">
    <property type="protein sequence ID" value="WNC08384.1"/>
    <property type="molecule type" value="Genomic_DNA"/>
</dbReference>
<dbReference type="InterPro" id="IPR036390">
    <property type="entry name" value="WH_DNA-bd_sf"/>
</dbReference>
<reference evidence="5" key="1">
    <citation type="submission" date="2023-09" db="EMBL/GenBank/DDBJ databases">
        <title>First report of Pseudomonas coleopterorum DJ13 causing leaf spot on Rhododendron pulchrum Sweet in China.</title>
        <authorList>
            <person name="Zhang Y."/>
        </authorList>
    </citation>
    <scope>NUCLEOTIDE SEQUENCE</scope>
    <source>
        <strain evidence="5">DJ13</strain>
    </source>
</reference>
<dbReference type="PANTHER" id="PTHR33204">
    <property type="entry name" value="TRANSCRIPTIONAL REGULATOR, MARR FAMILY"/>
    <property type="match status" value="1"/>
</dbReference>
<dbReference type="Proteomes" id="UP001258207">
    <property type="component" value="Chromosome"/>
</dbReference>